<dbReference type="EMBL" id="MNCJ02000317">
    <property type="protein sequence ID" value="KAF5819206.1"/>
    <property type="molecule type" value="Genomic_DNA"/>
</dbReference>
<dbReference type="AlphaFoldDB" id="A0A9K3JP56"/>
<accession>A0A9K3JP56</accession>
<feature type="transmembrane region" description="Helical" evidence="1">
    <location>
        <begin position="87"/>
        <end position="107"/>
    </location>
</feature>
<gene>
    <name evidence="2" type="ORF">HanXRQr2_Chr02g0075061</name>
</gene>
<evidence type="ECO:0000313" key="2">
    <source>
        <dbReference type="EMBL" id="KAF5819206.1"/>
    </source>
</evidence>
<protein>
    <submittedName>
        <fullName evidence="2">Uncharacterized protein</fullName>
    </submittedName>
</protein>
<keyword evidence="1" id="KW-0812">Transmembrane</keyword>
<name>A0A9K3JP56_HELAN</name>
<keyword evidence="1" id="KW-0472">Membrane</keyword>
<evidence type="ECO:0000313" key="3">
    <source>
        <dbReference type="Proteomes" id="UP000215914"/>
    </source>
</evidence>
<keyword evidence="1" id="KW-1133">Transmembrane helix</keyword>
<dbReference type="Proteomes" id="UP000215914">
    <property type="component" value="Unassembled WGS sequence"/>
</dbReference>
<sequence length="114" mass="13443">MVMVIPKGMSCHVGRHVTGSEDGPKDKPRGWRMGPHTIYKNKSKLPFWSLWFGQFCHFNPNLKLFKSGSLWFAFCCHFSPNLKKSHYLLFQHVFFVFLCRVVLSNYFSLKHFLN</sequence>
<reference evidence="2" key="1">
    <citation type="journal article" date="2017" name="Nature">
        <title>The sunflower genome provides insights into oil metabolism, flowering and Asterid evolution.</title>
        <authorList>
            <person name="Badouin H."/>
            <person name="Gouzy J."/>
            <person name="Grassa C.J."/>
            <person name="Murat F."/>
            <person name="Staton S.E."/>
            <person name="Cottret L."/>
            <person name="Lelandais-Briere C."/>
            <person name="Owens G.L."/>
            <person name="Carrere S."/>
            <person name="Mayjonade B."/>
            <person name="Legrand L."/>
            <person name="Gill N."/>
            <person name="Kane N.C."/>
            <person name="Bowers J.E."/>
            <person name="Hubner S."/>
            <person name="Bellec A."/>
            <person name="Berard A."/>
            <person name="Berges H."/>
            <person name="Blanchet N."/>
            <person name="Boniface M.C."/>
            <person name="Brunel D."/>
            <person name="Catrice O."/>
            <person name="Chaidir N."/>
            <person name="Claudel C."/>
            <person name="Donnadieu C."/>
            <person name="Faraut T."/>
            <person name="Fievet G."/>
            <person name="Helmstetter N."/>
            <person name="King M."/>
            <person name="Knapp S.J."/>
            <person name="Lai Z."/>
            <person name="Le Paslier M.C."/>
            <person name="Lippi Y."/>
            <person name="Lorenzon L."/>
            <person name="Mandel J.R."/>
            <person name="Marage G."/>
            <person name="Marchand G."/>
            <person name="Marquand E."/>
            <person name="Bret-Mestries E."/>
            <person name="Morien E."/>
            <person name="Nambeesan S."/>
            <person name="Nguyen T."/>
            <person name="Pegot-Espagnet P."/>
            <person name="Pouilly N."/>
            <person name="Raftis F."/>
            <person name="Sallet E."/>
            <person name="Schiex T."/>
            <person name="Thomas J."/>
            <person name="Vandecasteele C."/>
            <person name="Vares D."/>
            <person name="Vear F."/>
            <person name="Vautrin S."/>
            <person name="Crespi M."/>
            <person name="Mangin B."/>
            <person name="Burke J.M."/>
            <person name="Salse J."/>
            <person name="Munos S."/>
            <person name="Vincourt P."/>
            <person name="Rieseberg L.H."/>
            <person name="Langlade N.B."/>
        </authorList>
    </citation>
    <scope>NUCLEOTIDE SEQUENCE</scope>
    <source>
        <tissue evidence="2">Leaves</tissue>
    </source>
</reference>
<organism evidence="2 3">
    <name type="scientific">Helianthus annuus</name>
    <name type="common">Common sunflower</name>
    <dbReference type="NCBI Taxonomy" id="4232"/>
    <lineage>
        <taxon>Eukaryota</taxon>
        <taxon>Viridiplantae</taxon>
        <taxon>Streptophyta</taxon>
        <taxon>Embryophyta</taxon>
        <taxon>Tracheophyta</taxon>
        <taxon>Spermatophyta</taxon>
        <taxon>Magnoliopsida</taxon>
        <taxon>eudicotyledons</taxon>
        <taxon>Gunneridae</taxon>
        <taxon>Pentapetalae</taxon>
        <taxon>asterids</taxon>
        <taxon>campanulids</taxon>
        <taxon>Asterales</taxon>
        <taxon>Asteraceae</taxon>
        <taxon>Asteroideae</taxon>
        <taxon>Heliantheae alliance</taxon>
        <taxon>Heliantheae</taxon>
        <taxon>Helianthus</taxon>
    </lineage>
</organism>
<keyword evidence="3" id="KW-1185">Reference proteome</keyword>
<comment type="caution">
    <text evidence="2">The sequence shown here is derived from an EMBL/GenBank/DDBJ whole genome shotgun (WGS) entry which is preliminary data.</text>
</comment>
<evidence type="ECO:0000256" key="1">
    <source>
        <dbReference type="SAM" id="Phobius"/>
    </source>
</evidence>
<proteinExistence type="predicted"/>
<reference evidence="2" key="2">
    <citation type="submission" date="2020-06" db="EMBL/GenBank/DDBJ databases">
        <title>Helianthus annuus Genome sequencing and assembly Release 2.</title>
        <authorList>
            <person name="Gouzy J."/>
            <person name="Langlade N."/>
            <person name="Munos S."/>
        </authorList>
    </citation>
    <scope>NUCLEOTIDE SEQUENCE</scope>
    <source>
        <tissue evidence="2">Leaves</tissue>
    </source>
</reference>
<dbReference type="Gramene" id="mRNA:HanXRQr2_Chr02g0075061">
    <property type="protein sequence ID" value="CDS:HanXRQr2_Chr02g0075061.1"/>
    <property type="gene ID" value="HanXRQr2_Chr02g0075061"/>
</dbReference>